<reference evidence="2" key="1">
    <citation type="submission" date="2022-11" db="EMBL/GenBank/DDBJ databases">
        <authorList>
            <person name="Petersen C."/>
        </authorList>
    </citation>
    <scope>NUCLEOTIDE SEQUENCE</scope>
    <source>
        <strain evidence="2">IBT 16849</strain>
    </source>
</reference>
<dbReference type="Proteomes" id="UP001150879">
    <property type="component" value="Unassembled WGS sequence"/>
</dbReference>
<feature type="signal peptide" evidence="1">
    <location>
        <begin position="1"/>
        <end position="20"/>
    </location>
</feature>
<dbReference type="EMBL" id="JAPQKP010000005">
    <property type="protein sequence ID" value="KAJ5189549.1"/>
    <property type="molecule type" value="Genomic_DNA"/>
</dbReference>
<evidence type="ECO:0000313" key="2">
    <source>
        <dbReference type="EMBL" id="KAJ5189549.1"/>
    </source>
</evidence>
<feature type="chain" id="PRO_5040850706" evidence="1">
    <location>
        <begin position="21"/>
        <end position="141"/>
    </location>
</feature>
<protein>
    <submittedName>
        <fullName evidence="2">Uncharacterized protein</fullName>
    </submittedName>
</protein>
<organism evidence="2 3">
    <name type="scientific">Penicillium cf. griseofulvum</name>
    <dbReference type="NCBI Taxonomy" id="2972120"/>
    <lineage>
        <taxon>Eukaryota</taxon>
        <taxon>Fungi</taxon>
        <taxon>Dikarya</taxon>
        <taxon>Ascomycota</taxon>
        <taxon>Pezizomycotina</taxon>
        <taxon>Eurotiomycetes</taxon>
        <taxon>Eurotiomycetidae</taxon>
        <taxon>Eurotiales</taxon>
        <taxon>Aspergillaceae</taxon>
        <taxon>Penicillium</taxon>
    </lineage>
</organism>
<dbReference type="OrthoDB" id="3257981at2759"/>
<keyword evidence="3" id="KW-1185">Reference proteome</keyword>
<gene>
    <name evidence="2" type="ORF">N7472_008563</name>
</gene>
<evidence type="ECO:0000256" key="1">
    <source>
        <dbReference type="SAM" id="SignalP"/>
    </source>
</evidence>
<keyword evidence="1" id="KW-0732">Signal</keyword>
<proteinExistence type="predicted"/>
<comment type="caution">
    <text evidence="2">The sequence shown here is derived from an EMBL/GenBank/DDBJ whole genome shotgun (WGS) entry which is preliminary data.</text>
</comment>
<accession>A0A9W9M5K3</accession>
<dbReference type="AlphaFoldDB" id="A0A9W9M5K3"/>
<name>A0A9W9M5K3_9EURO</name>
<reference evidence="2" key="2">
    <citation type="journal article" date="2023" name="IMA Fungus">
        <title>Comparative genomic study of the Penicillium genus elucidates a diverse pangenome and 15 lateral gene transfer events.</title>
        <authorList>
            <person name="Petersen C."/>
            <person name="Sorensen T."/>
            <person name="Nielsen M.R."/>
            <person name="Sondergaard T.E."/>
            <person name="Sorensen J.L."/>
            <person name="Fitzpatrick D.A."/>
            <person name="Frisvad J.C."/>
            <person name="Nielsen K.L."/>
        </authorList>
    </citation>
    <scope>NUCLEOTIDE SEQUENCE</scope>
    <source>
        <strain evidence="2">IBT 16849</strain>
    </source>
</reference>
<evidence type="ECO:0000313" key="3">
    <source>
        <dbReference type="Proteomes" id="UP001150879"/>
    </source>
</evidence>
<sequence length="141" mass="14693">MRSIYLGTSLSLLCVASVAAVPHSTRASTSPSAPSSTPVFRINKLAVLADQDTGAWKDAQCTTNITDATLDPTSRWNAANADDALKSALDAWTTSGPATGLGFPEFISNYFSGPDNWNCADIGNTACSTVLTCNQAQYPAG</sequence>